<evidence type="ECO:0000313" key="3">
    <source>
        <dbReference type="Proteomes" id="UP001223144"/>
    </source>
</evidence>
<evidence type="ECO:0000259" key="1">
    <source>
        <dbReference type="PROSITE" id="PS50801"/>
    </source>
</evidence>
<dbReference type="CDD" id="cd07042">
    <property type="entry name" value="STAS_SulP_like_sulfate_transporter"/>
    <property type="match status" value="1"/>
</dbReference>
<dbReference type="EMBL" id="JARWBG010000001">
    <property type="protein sequence ID" value="MDH2387373.1"/>
    <property type="molecule type" value="Genomic_DNA"/>
</dbReference>
<dbReference type="Pfam" id="PF01740">
    <property type="entry name" value="STAS"/>
    <property type="match status" value="1"/>
</dbReference>
<dbReference type="PANTHER" id="PTHR43310:SF1">
    <property type="entry name" value="SULFATE TRANSPORTER YBAR-RELATED"/>
    <property type="match status" value="1"/>
</dbReference>
<name>A0ABT6HF39_9ACTN</name>
<evidence type="ECO:0000313" key="2">
    <source>
        <dbReference type="EMBL" id="MDH2387373.1"/>
    </source>
</evidence>
<dbReference type="SUPFAM" id="SSF52091">
    <property type="entry name" value="SpoIIaa-like"/>
    <property type="match status" value="1"/>
</dbReference>
<dbReference type="Gene3D" id="3.30.750.24">
    <property type="entry name" value="STAS domain"/>
    <property type="match status" value="1"/>
</dbReference>
<comment type="caution">
    <text evidence="2">The sequence shown here is derived from an EMBL/GenBank/DDBJ whole genome shotgun (WGS) entry which is preliminary data.</text>
</comment>
<reference evidence="2 3" key="1">
    <citation type="submission" date="2023-04" db="EMBL/GenBank/DDBJ databases">
        <title>Streptomyces chengmaiensis sp. nov. isolated from the stem of mangrove plant in Hainan.</title>
        <authorList>
            <person name="Huang X."/>
            <person name="Zhou S."/>
            <person name="Chu X."/>
            <person name="Xie Y."/>
            <person name="Lin Y."/>
        </authorList>
    </citation>
    <scope>NUCLEOTIDE SEQUENCE [LARGE SCALE GENOMIC DNA]</scope>
    <source>
        <strain evidence="2 3">HNM0663</strain>
    </source>
</reference>
<dbReference type="InterPro" id="IPR002645">
    <property type="entry name" value="STAS_dom"/>
</dbReference>
<feature type="domain" description="STAS" evidence="1">
    <location>
        <begin position="1"/>
        <end position="87"/>
    </location>
</feature>
<gene>
    <name evidence="2" type="ORF">QCN29_00940</name>
</gene>
<dbReference type="PROSITE" id="PS50801">
    <property type="entry name" value="STAS"/>
    <property type="match status" value="1"/>
</dbReference>
<protein>
    <submittedName>
        <fullName evidence="2">Sodium-independent anion transporter</fullName>
    </submittedName>
</protein>
<accession>A0ABT6HF39</accession>
<dbReference type="InterPro" id="IPR036513">
    <property type="entry name" value="STAS_dom_sf"/>
</dbReference>
<keyword evidence="3" id="KW-1185">Reference proteome</keyword>
<proteinExistence type="predicted"/>
<dbReference type="InterPro" id="IPR052706">
    <property type="entry name" value="Membrane-Transporter-like"/>
</dbReference>
<dbReference type="Proteomes" id="UP001223144">
    <property type="component" value="Unassembled WGS sequence"/>
</dbReference>
<organism evidence="2 3">
    <name type="scientific">Streptomyces chengmaiensis</name>
    <dbReference type="NCBI Taxonomy" id="3040919"/>
    <lineage>
        <taxon>Bacteria</taxon>
        <taxon>Bacillati</taxon>
        <taxon>Actinomycetota</taxon>
        <taxon>Actinomycetes</taxon>
        <taxon>Kitasatosporales</taxon>
        <taxon>Streptomycetaceae</taxon>
        <taxon>Streptomyces</taxon>
    </lineage>
</organism>
<dbReference type="PANTHER" id="PTHR43310">
    <property type="entry name" value="SULFATE TRANSPORTER YBAR-RELATED"/>
    <property type="match status" value="1"/>
</dbReference>
<sequence>MVVYRVTGELFFASSGDLVSQFDYAGDPKKVVIDLSAAHIWDASSVAALDAIETKYAQRGKDVEITGLNDRSAQLHGRLSGELTASH</sequence>